<dbReference type="OrthoDB" id="5493836at2"/>
<dbReference type="Gene3D" id="2.40.50.140">
    <property type="entry name" value="Nucleic acid-binding proteins"/>
    <property type="match status" value="2"/>
</dbReference>
<dbReference type="InterPro" id="IPR011129">
    <property type="entry name" value="CSD"/>
</dbReference>
<dbReference type="CDD" id="cd04458">
    <property type="entry name" value="CSP_CDS"/>
    <property type="match status" value="2"/>
</dbReference>
<dbReference type="HOGENOM" id="CLU_670521_0_0_10"/>
<dbReference type="STRING" id="886377.Murru_1757"/>
<dbReference type="Pfam" id="PF00313">
    <property type="entry name" value="CSD"/>
    <property type="match status" value="1"/>
</dbReference>
<reference evidence="3" key="1">
    <citation type="submission" date="2011-08" db="EMBL/GenBank/DDBJ databases">
        <title>The complete genome of Muricauda ruestringensis DSM 13258.</title>
        <authorList>
            <person name="Lucas S."/>
            <person name="Han J."/>
            <person name="Lapidus A."/>
            <person name="Bruce D."/>
            <person name="Goodwin L."/>
            <person name="Pitluck S."/>
            <person name="Peters L."/>
            <person name="Kyrpides N."/>
            <person name="Mavromatis K."/>
            <person name="Ivanova N."/>
            <person name="Ovchinnikova G."/>
            <person name="Teshima H."/>
            <person name="Detter J.C."/>
            <person name="Tapia R."/>
            <person name="Han C."/>
            <person name="Land M."/>
            <person name="Hauser L."/>
            <person name="Markowitz V."/>
            <person name="Cheng J.-F."/>
            <person name="Hugenholtz P."/>
            <person name="Woyke T."/>
            <person name="Wu D."/>
            <person name="Spring S."/>
            <person name="Schroeder M."/>
            <person name="Brambilla E."/>
            <person name="Klenk H.-P."/>
            <person name="Eisen J.A."/>
        </authorList>
    </citation>
    <scope>NUCLEOTIDE SEQUENCE [LARGE SCALE GENOMIC DNA]</scope>
    <source>
        <strain evidence="3">DSM 13258 / LMG 19739 / B1</strain>
    </source>
</reference>
<dbReference type="GO" id="GO:0003677">
    <property type="term" value="F:DNA binding"/>
    <property type="evidence" value="ECO:0007669"/>
    <property type="project" value="UniProtKB-KW"/>
</dbReference>
<keyword evidence="2" id="KW-0238">DNA-binding</keyword>
<reference evidence="2 3" key="2">
    <citation type="journal article" date="2012" name="Stand. Genomic Sci.">
        <title>Complete genome sequence of the facultatively anaerobic, appendaged bacterium Muricauda ruestringensis type strain (B1(T)).</title>
        <authorList>
            <person name="Huntemann M."/>
            <person name="Teshima H."/>
            <person name="Lapidus A."/>
            <person name="Nolan M."/>
            <person name="Lucas S."/>
            <person name="Hammon N."/>
            <person name="Deshpande S."/>
            <person name="Cheng J.F."/>
            <person name="Tapia R."/>
            <person name="Goodwin L.A."/>
            <person name="Pitluck S."/>
            <person name="Liolios K."/>
            <person name="Pagani I."/>
            <person name="Ivanova N."/>
            <person name="Mavromatis K."/>
            <person name="Mikhailova N."/>
            <person name="Pati A."/>
            <person name="Chen A."/>
            <person name="Palaniappan K."/>
            <person name="Land M."/>
            <person name="Hauser L."/>
            <person name="Pan C."/>
            <person name="Brambilla E.M."/>
            <person name="Rohde M."/>
            <person name="Spring S."/>
            <person name="Goker M."/>
            <person name="Detter J.C."/>
            <person name="Bristow J."/>
            <person name="Eisen J.A."/>
            <person name="Markowitz V."/>
            <person name="Hugenholtz P."/>
            <person name="Kyrpides N.C."/>
            <person name="Klenk H.P."/>
            <person name="Woyke T."/>
        </authorList>
    </citation>
    <scope>NUCLEOTIDE SEQUENCE [LARGE SCALE GENOMIC DNA]</scope>
    <source>
        <strain evidence="3">DSM 13258 / LMG 19739 / B1</strain>
    </source>
</reference>
<sequence length="410" mass="48036">MTGKIKFYNNQKGYGWLYTEKPEEECFFHISNVEGELQDLISCNKYEDEPLTFVTKPSTTHTDRMVAENIRLDLSKRNVGFVDEYDKGYGRIICANTDKNFFFHHSKLVGSENRYIRVSKGDPVIFTGSENDKGLEALEVVVVDNRSSLEKFAEFDNFYESLSQLKVVAQEEDWDYIKNRTGYDPVLYSYINHTFNRIESQDKLVLGKSSVGKEYAIFNTGLATKFQDDVYAYFQKLDVIDSDRKWKIKEPQYRFLEFNTDQSHFRKYLPKSPEIATYFSEAEITELIYDYSLNGGEIIIDREHIISRRSRFPSEIRELNDEKFLDTIKKGIELALRRIKRNYKTAIPHYYDGKIQFLMPLCLVSKSEADLALVVNKEEYVYKAHTVLTLDQAYNNARLLAKPDREWLNP</sequence>
<feature type="domain" description="CSD" evidence="1">
    <location>
        <begin position="77"/>
        <end position="142"/>
    </location>
</feature>
<dbReference type="EMBL" id="CP002999">
    <property type="protein sequence ID" value="AEM70797.1"/>
    <property type="molecule type" value="Genomic_DNA"/>
</dbReference>
<dbReference type="InterPro" id="IPR012340">
    <property type="entry name" value="NA-bd_OB-fold"/>
</dbReference>
<dbReference type="InterPro" id="IPR002059">
    <property type="entry name" value="CSP_DNA-bd"/>
</dbReference>
<dbReference type="eggNOG" id="COG1278">
    <property type="taxonomic scope" value="Bacteria"/>
</dbReference>
<accession>G2PIZ8</accession>
<dbReference type="SMART" id="SM00357">
    <property type="entry name" value="CSP"/>
    <property type="match status" value="2"/>
</dbReference>
<gene>
    <name evidence="2" type="ordered locus">Murru_1757</name>
</gene>
<evidence type="ECO:0000259" key="1">
    <source>
        <dbReference type="PROSITE" id="PS51857"/>
    </source>
</evidence>
<dbReference type="KEGG" id="mrs:Murru_1757"/>
<proteinExistence type="predicted"/>
<dbReference type="InterPro" id="IPR024437">
    <property type="entry name" value="DUF3825"/>
</dbReference>
<dbReference type="GO" id="GO:0005829">
    <property type="term" value="C:cytosol"/>
    <property type="evidence" value="ECO:0007669"/>
    <property type="project" value="UniProtKB-ARBA"/>
</dbReference>
<evidence type="ECO:0000313" key="3">
    <source>
        <dbReference type="Proteomes" id="UP000008908"/>
    </source>
</evidence>
<dbReference type="Pfam" id="PF12873">
    <property type="entry name" value="DUF3825"/>
    <property type="match status" value="1"/>
</dbReference>
<dbReference type="SUPFAM" id="SSF50249">
    <property type="entry name" value="Nucleic acid-binding proteins"/>
    <property type="match status" value="2"/>
</dbReference>
<evidence type="ECO:0000313" key="2">
    <source>
        <dbReference type="EMBL" id="AEM70797.1"/>
    </source>
</evidence>
<dbReference type="AlphaFoldDB" id="G2PIZ8"/>
<name>G2PIZ8_ALLRU</name>
<dbReference type="PROSITE" id="PS51857">
    <property type="entry name" value="CSD_2"/>
    <property type="match status" value="2"/>
</dbReference>
<dbReference type="RefSeq" id="WP_014033078.1">
    <property type="nucleotide sequence ID" value="NC_015945.1"/>
</dbReference>
<protein>
    <submittedName>
        <fullName evidence="2">DNA-binding cold-shock protein</fullName>
    </submittedName>
</protein>
<keyword evidence="3" id="KW-1185">Reference proteome</keyword>
<feature type="domain" description="CSD" evidence="1">
    <location>
        <begin position="1"/>
        <end position="72"/>
    </location>
</feature>
<dbReference type="Proteomes" id="UP000008908">
    <property type="component" value="Chromosome"/>
</dbReference>
<organism evidence="2 3">
    <name type="scientific">Allomuricauda ruestringensis (strain DSM 13258 / CIP 107369 / LMG 19739 / B1)</name>
    <name type="common">Muricauda ruestringensis</name>
    <dbReference type="NCBI Taxonomy" id="886377"/>
    <lineage>
        <taxon>Bacteria</taxon>
        <taxon>Pseudomonadati</taxon>
        <taxon>Bacteroidota</taxon>
        <taxon>Flavobacteriia</taxon>
        <taxon>Flavobacteriales</taxon>
        <taxon>Flavobacteriaceae</taxon>
        <taxon>Flagellimonas</taxon>
    </lineage>
</organism>